<dbReference type="GO" id="GO:0016887">
    <property type="term" value="F:ATP hydrolysis activity"/>
    <property type="evidence" value="ECO:0007669"/>
    <property type="project" value="InterPro"/>
</dbReference>
<name>A6TQR8_ALKMQ</name>
<dbReference type="eggNOG" id="COG0464">
    <property type="taxonomic scope" value="Bacteria"/>
</dbReference>
<dbReference type="Pfam" id="PF00004">
    <property type="entry name" value="AAA"/>
    <property type="match status" value="1"/>
</dbReference>
<dbReference type="OrthoDB" id="9806903at2"/>
<evidence type="ECO:0000313" key="6">
    <source>
        <dbReference type="Proteomes" id="UP000001572"/>
    </source>
</evidence>
<dbReference type="AlphaFoldDB" id="A6TQR8"/>
<evidence type="ECO:0000256" key="2">
    <source>
        <dbReference type="ARBA" id="ARBA00022741"/>
    </source>
</evidence>
<evidence type="ECO:0000313" key="5">
    <source>
        <dbReference type="EMBL" id="ABR48536.1"/>
    </source>
</evidence>
<dbReference type="CDD" id="cd19481">
    <property type="entry name" value="RecA-like_protease"/>
    <property type="match status" value="1"/>
</dbReference>
<dbReference type="Proteomes" id="UP000001572">
    <property type="component" value="Chromosome"/>
</dbReference>
<evidence type="ECO:0000259" key="4">
    <source>
        <dbReference type="SMART" id="SM00382"/>
    </source>
</evidence>
<dbReference type="RefSeq" id="WP_012063511.1">
    <property type="nucleotide sequence ID" value="NC_009633.1"/>
</dbReference>
<keyword evidence="6" id="KW-1185">Reference proteome</keyword>
<sequence length="362" mass="41376">MNTEIIKIIEGSLNNDKQKVISYAKVLANNLEQEGEVLVARKIRKMIGDKDIHPVYLDDLLSKPVDKESRMDILDVEVPSGNFQSLIFSYNLTKEIDQFIAMAKNKEKLYSFGIESPHSLLLYGVPGGGKTSIAKYISEKMELPLVTARLDSLISSLLGSTAKNIRRIFEFSSKQPCILFLDEFDAIAKARDDKHELGELKRVVNTLLQNIDEFNNNNILIAATNHPDLLDSAIWRRFSTVIEVPVPAENEINELIKRFLGNMMYDFQDNTKLFNNIQALLEGCSPADIKNICINCMKKTIINDKQQIEYQDLIYEIYLFKYHNISELESVVKFMNDNGVAQMKIHKAINLSLRQIRNILKK</sequence>
<proteinExistence type="inferred from homology"/>
<dbReference type="STRING" id="293826.Amet_2382"/>
<keyword evidence="3" id="KW-0067">ATP-binding</keyword>
<dbReference type="InterPro" id="IPR050221">
    <property type="entry name" value="26S_Proteasome_ATPase"/>
</dbReference>
<keyword evidence="2" id="KW-0547">Nucleotide-binding</keyword>
<dbReference type="HOGENOM" id="CLU_000688_25_1_9"/>
<organism evidence="5 6">
    <name type="scientific">Alkaliphilus metalliredigens (strain QYMF)</name>
    <dbReference type="NCBI Taxonomy" id="293826"/>
    <lineage>
        <taxon>Bacteria</taxon>
        <taxon>Bacillati</taxon>
        <taxon>Bacillota</taxon>
        <taxon>Clostridia</taxon>
        <taxon>Peptostreptococcales</taxon>
        <taxon>Natronincolaceae</taxon>
        <taxon>Alkaliphilus</taxon>
    </lineage>
</organism>
<dbReference type="InterPro" id="IPR003593">
    <property type="entry name" value="AAA+_ATPase"/>
</dbReference>
<protein>
    <submittedName>
        <fullName evidence="5">AAA ATPase, central domain protein</fullName>
    </submittedName>
</protein>
<evidence type="ECO:0000256" key="3">
    <source>
        <dbReference type="ARBA" id="ARBA00022840"/>
    </source>
</evidence>
<dbReference type="Gene3D" id="1.10.8.60">
    <property type="match status" value="1"/>
</dbReference>
<reference evidence="6" key="1">
    <citation type="journal article" date="2016" name="Genome Announc.">
        <title>Complete genome sequence of Alkaliphilus metalliredigens strain QYMF, an alkaliphilic and metal-reducing bacterium isolated from borax-contaminated leachate ponds.</title>
        <authorList>
            <person name="Hwang C."/>
            <person name="Copeland A."/>
            <person name="Lucas S."/>
            <person name="Lapidus A."/>
            <person name="Barry K."/>
            <person name="Detter J.C."/>
            <person name="Glavina Del Rio T."/>
            <person name="Hammon N."/>
            <person name="Israni S."/>
            <person name="Dalin E."/>
            <person name="Tice H."/>
            <person name="Pitluck S."/>
            <person name="Chertkov O."/>
            <person name="Brettin T."/>
            <person name="Bruce D."/>
            <person name="Han C."/>
            <person name="Schmutz J."/>
            <person name="Larimer F."/>
            <person name="Land M.L."/>
            <person name="Hauser L."/>
            <person name="Kyrpides N."/>
            <person name="Mikhailova N."/>
            <person name="Ye Q."/>
            <person name="Zhou J."/>
            <person name="Richardson P."/>
            <person name="Fields M.W."/>
        </authorList>
    </citation>
    <scope>NUCLEOTIDE SEQUENCE [LARGE SCALE GENOMIC DNA]</scope>
    <source>
        <strain evidence="6">QYMF</strain>
    </source>
</reference>
<comment type="similarity">
    <text evidence="1">Belongs to the AAA ATPase family.</text>
</comment>
<feature type="domain" description="AAA+ ATPase" evidence="4">
    <location>
        <begin position="116"/>
        <end position="248"/>
    </location>
</feature>
<accession>A6TQR8</accession>
<dbReference type="GO" id="GO:0005524">
    <property type="term" value="F:ATP binding"/>
    <property type="evidence" value="ECO:0007669"/>
    <property type="project" value="UniProtKB-KW"/>
</dbReference>
<dbReference type="SMART" id="SM00382">
    <property type="entry name" value="AAA"/>
    <property type="match status" value="1"/>
</dbReference>
<dbReference type="PANTHER" id="PTHR23073">
    <property type="entry name" value="26S PROTEASOME REGULATORY SUBUNIT"/>
    <property type="match status" value="1"/>
</dbReference>
<gene>
    <name evidence="5" type="ordered locus">Amet_2382</name>
</gene>
<dbReference type="Gene3D" id="3.40.50.300">
    <property type="entry name" value="P-loop containing nucleotide triphosphate hydrolases"/>
    <property type="match status" value="1"/>
</dbReference>
<dbReference type="KEGG" id="amt:Amet_2382"/>
<evidence type="ECO:0000256" key="1">
    <source>
        <dbReference type="ARBA" id="ARBA00006914"/>
    </source>
</evidence>
<dbReference type="InterPro" id="IPR027417">
    <property type="entry name" value="P-loop_NTPase"/>
</dbReference>
<dbReference type="SUPFAM" id="SSF52540">
    <property type="entry name" value="P-loop containing nucleoside triphosphate hydrolases"/>
    <property type="match status" value="1"/>
</dbReference>
<dbReference type="EMBL" id="CP000724">
    <property type="protein sequence ID" value="ABR48536.1"/>
    <property type="molecule type" value="Genomic_DNA"/>
</dbReference>
<dbReference type="InterPro" id="IPR003959">
    <property type="entry name" value="ATPase_AAA_core"/>
</dbReference>